<reference evidence="10" key="1">
    <citation type="submission" date="2018-04" db="EMBL/GenBank/DDBJ databases">
        <title>Whole genome sequencing of Hypsizygus marmoreus.</title>
        <authorList>
            <person name="Choi I.-G."/>
            <person name="Min B."/>
            <person name="Kim J.-G."/>
            <person name="Kim S."/>
            <person name="Oh Y.-L."/>
            <person name="Kong W.-S."/>
            <person name="Park H."/>
            <person name="Jeong J."/>
            <person name="Song E.-S."/>
        </authorList>
    </citation>
    <scope>NUCLEOTIDE SEQUENCE [LARGE SCALE GENOMIC DNA]</scope>
    <source>
        <strain evidence="10">51987-8</strain>
    </source>
</reference>
<feature type="transmembrane region" description="Helical" evidence="7">
    <location>
        <begin position="819"/>
        <end position="840"/>
    </location>
</feature>
<keyword evidence="11" id="KW-1185">Reference proteome</keyword>
<feature type="domain" description="Threonine/Serine exporter ThrE" evidence="9">
    <location>
        <begin position="792"/>
        <end position="896"/>
    </location>
</feature>
<dbReference type="GO" id="GO:0022857">
    <property type="term" value="F:transmembrane transporter activity"/>
    <property type="evidence" value="ECO:0007669"/>
    <property type="project" value="InterPro"/>
</dbReference>
<feature type="compositionally biased region" description="Polar residues" evidence="6">
    <location>
        <begin position="377"/>
        <end position="402"/>
    </location>
</feature>
<comment type="subcellular location">
    <subcellularLocation>
        <location evidence="1">Membrane</location>
        <topology evidence="1">Multi-pass membrane protein</topology>
    </subcellularLocation>
</comment>
<evidence type="ECO:0000259" key="8">
    <source>
        <dbReference type="Pfam" id="PF06738"/>
    </source>
</evidence>
<sequence length="929" mass="101230">MSPPKVPPSNELQPPPNVFYTPGTKTPRKVQWLVKDDSPHALDEKGLDPAAFQRLTQALERHRSTTPVRVHHYPPQPEPAHRVDIGEEGDNVSRFLSSMSTSQTSPAVLNDSGSSSMSESPHHVPGNFIDSAENAGLPGTNDSEGHASRQAERLVRALTRKKFFGIGSHSKVARKRSKGKKLVAERGRLVPESGESTDIEHEAGATPPPLLGGGGVLSALLSLYDQEETAPGSSASTPPRISLAEPPERPWVHPKSEHARIPSVEELQGHREHTQSHLATEVIAPPTPPDLSRTGSTEGKRQPKLSSFAPQSFLHRRRLPEARSDAGVFGPLIASTGNLSGIAAPVQSQLQPDISRPGYRLSRYSLEDKPKPASDPTLKTLSRPQTMYDSTYSLPASGTVSPESPPSPTMTDPGSYKSRWVGALRDLPYVGSVRSFGGRSGTSTPIRSVSPTLDIDSYFDLRKPTEEEKRREKKRKRKKAHIFITRHVAKIIERQEFIMKLGRAMMMFGGPSHRLQSQIKSTATVLDIELSCIYIPDVLLLSFDDTSTSTSNVKFIRQGSSLDLGKLVDAYALYTKVIYDKLYVSDATAELDLLMRRPQFYNWWKLILIGGMCSASICTVSFGGSFIDALIVFPLGALLVLIQILSVRNELYSNVFEVTVTTLFSFLAAALASTHHFCYSAIASSSVVLILPGFIVLCGSLELMSRNIVAGSVRLCYAVMYALFLGFGLAMGAKAFEEITGKRVVGSEDFVCALSHHQDGPWYQKTPSKFWAFLTVPMFSLFLSMKNQAPYNRKELPLQVGIACIGWVTNYFTGTKFVGQGDIIAAVGAFAVGIVSNLYARLFSGNAFVVMITGILFQVPSGLGTGGLLNYVSQQTAGSSTSYLSGFQTALKLISLGLVRSKPSLSSEGPDNQPPGLIFYCLVPIFLTR</sequence>
<evidence type="ECO:0000256" key="4">
    <source>
        <dbReference type="ARBA" id="ARBA00023136"/>
    </source>
</evidence>
<dbReference type="Pfam" id="PF12821">
    <property type="entry name" value="ThrE_2"/>
    <property type="match status" value="1"/>
</dbReference>
<feature type="transmembrane region" description="Helical" evidence="7">
    <location>
        <begin position="796"/>
        <end position="813"/>
    </location>
</feature>
<evidence type="ECO:0000256" key="6">
    <source>
        <dbReference type="SAM" id="MobiDB-lite"/>
    </source>
</evidence>
<dbReference type="GO" id="GO:0016020">
    <property type="term" value="C:membrane"/>
    <property type="evidence" value="ECO:0007669"/>
    <property type="project" value="UniProtKB-SubCell"/>
</dbReference>
<dbReference type="OrthoDB" id="413008at2759"/>
<name>A0A369JHF7_HYPMA</name>
<feature type="compositionally biased region" description="Pro residues" evidence="6">
    <location>
        <begin position="1"/>
        <end position="17"/>
    </location>
</feature>
<dbReference type="STRING" id="39966.A0A369JHF7"/>
<feature type="region of interest" description="Disordered" evidence="6">
    <location>
        <begin position="175"/>
        <end position="211"/>
    </location>
</feature>
<dbReference type="Pfam" id="PF06738">
    <property type="entry name" value="ThrE"/>
    <property type="match status" value="1"/>
</dbReference>
<feature type="region of interest" description="Disordered" evidence="6">
    <location>
        <begin position="364"/>
        <end position="416"/>
    </location>
</feature>
<dbReference type="EMBL" id="LUEZ02000054">
    <property type="protein sequence ID" value="RDB21619.1"/>
    <property type="molecule type" value="Genomic_DNA"/>
</dbReference>
<comment type="caution">
    <text evidence="10">The sequence shown here is derived from an EMBL/GenBank/DDBJ whole genome shotgun (WGS) entry which is preliminary data.</text>
</comment>
<feature type="transmembrane region" description="Helical" evidence="7">
    <location>
        <begin position="768"/>
        <end position="784"/>
    </location>
</feature>
<dbReference type="InterPro" id="IPR051361">
    <property type="entry name" value="ThrE/Ser_Exporter"/>
</dbReference>
<feature type="domain" description="Threonine/serine exporter-like N-terminal" evidence="8">
    <location>
        <begin position="496"/>
        <end position="734"/>
    </location>
</feature>
<organism evidence="10 11">
    <name type="scientific">Hypsizygus marmoreus</name>
    <name type="common">White beech mushroom</name>
    <name type="synonym">Agaricus marmoreus</name>
    <dbReference type="NCBI Taxonomy" id="39966"/>
    <lineage>
        <taxon>Eukaryota</taxon>
        <taxon>Fungi</taxon>
        <taxon>Dikarya</taxon>
        <taxon>Basidiomycota</taxon>
        <taxon>Agaricomycotina</taxon>
        <taxon>Agaricomycetes</taxon>
        <taxon>Agaricomycetidae</taxon>
        <taxon>Agaricales</taxon>
        <taxon>Tricholomatineae</taxon>
        <taxon>Lyophyllaceae</taxon>
        <taxon>Hypsizygus</taxon>
    </lineage>
</organism>
<feature type="region of interest" description="Disordered" evidence="6">
    <location>
        <begin position="1"/>
        <end position="26"/>
    </location>
</feature>
<feature type="transmembrane region" description="Helical" evidence="7">
    <location>
        <begin position="629"/>
        <end position="647"/>
    </location>
</feature>
<feature type="region of interest" description="Disordered" evidence="6">
    <location>
        <begin position="61"/>
        <end position="84"/>
    </location>
</feature>
<keyword evidence="4 7" id="KW-0472">Membrane</keyword>
<accession>A0A369JHF7</accession>
<evidence type="ECO:0000256" key="7">
    <source>
        <dbReference type="SAM" id="Phobius"/>
    </source>
</evidence>
<keyword evidence="2 7" id="KW-0812">Transmembrane</keyword>
<evidence type="ECO:0000256" key="2">
    <source>
        <dbReference type="ARBA" id="ARBA00022692"/>
    </source>
</evidence>
<comment type="similarity">
    <text evidence="5">Belongs to the ThrE exporter (TC 2.A.79) family.</text>
</comment>
<dbReference type="Proteomes" id="UP000076154">
    <property type="component" value="Unassembled WGS sequence"/>
</dbReference>
<dbReference type="InterPro" id="IPR010619">
    <property type="entry name" value="ThrE-like_N"/>
</dbReference>
<feature type="region of interest" description="Disordered" evidence="6">
    <location>
        <begin position="99"/>
        <end position="151"/>
    </location>
</feature>
<feature type="transmembrane region" description="Helical" evidence="7">
    <location>
        <begin position="679"/>
        <end position="703"/>
    </location>
</feature>
<feature type="transmembrane region" description="Helical" evidence="7">
    <location>
        <begin position="654"/>
        <end position="673"/>
    </location>
</feature>
<evidence type="ECO:0000256" key="1">
    <source>
        <dbReference type="ARBA" id="ARBA00004141"/>
    </source>
</evidence>
<protein>
    <submittedName>
        <fullName evidence="10">Pheromone-regulated membrane protein 10</fullName>
    </submittedName>
</protein>
<feature type="transmembrane region" description="Helical" evidence="7">
    <location>
        <begin position="715"/>
        <end position="733"/>
    </location>
</feature>
<feature type="region of interest" description="Disordered" evidence="6">
    <location>
        <begin position="227"/>
        <end position="316"/>
    </location>
</feature>
<dbReference type="PANTHER" id="PTHR31082">
    <property type="entry name" value="PHEROMONE-REGULATED MEMBRANE PROTEIN 10"/>
    <property type="match status" value="1"/>
</dbReference>
<proteinExistence type="inferred from homology"/>
<dbReference type="PANTHER" id="PTHR31082:SF4">
    <property type="entry name" value="PHEROMONE-REGULATED MEMBRANE PROTEIN 10"/>
    <property type="match status" value="1"/>
</dbReference>
<keyword evidence="3 7" id="KW-1133">Transmembrane helix</keyword>
<dbReference type="AlphaFoldDB" id="A0A369JHF7"/>
<dbReference type="InterPro" id="IPR024528">
    <property type="entry name" value="ThrE_2"/>
</dbReference>
<gene>
    <name evidence="10" type="primary">AFR075C</name>
    <name evidence="10" type="ORF">Hypma_011220</name>
</gene>
<dbReference type="InParanoid" id="A0A369JHF7"/>
<feature type="compositionally biased region" description="Basic and acidic residues" evidence="6">
    <location>
        <begin position="246"/>
        <end position="260"/>
    </location>
</feature>
<evidence type="ECO:0000256" key="5">
    <source>
        <dbReference type="ARBA" id="ARBA00034125"/>
    </source>
</evidence>
<evidence type="ECO:0000313" key="10">
    <source>
        <dbReference type="EMBL" id="RDB21619.1"/>
    </source>
</evidence>
<evidence type="ECO:0000313" key="11">
    <source>
        <dbReference type="Proteomes" id="UP000076154"/>
    </source>
</evidence>
<evidence type="ECO:0000259" key="9">
    <source>
        <dbReference type="Pfam" id="PF12821"/>
    </source>
</evidence>
<feature type="transmembrane region" description="Helical" evidence="7">
    <location>
        <begin position="847"/>
        <end position="869"/>
    </location>
</feature>
<evidence type="ECO:0000256" key="3">
    <source>
        <dbReference type="ARBA" id="ARBA00022989"/>
    </source>
</evidence>